<dbReference type="InterPro" id="IPR004601">
    <property type="entry name" value="UvdE"/>
</dbReference>
<dbReference type="GO" id="GO:0004519">
    <property type="term" value="F:endonuclease activity"/>
    <property type="evidence" value="ECO:0007669"/>
    <property type="project" value="InterPro"/>
</dbReference>
<evidence type="ECO:0000313" key="4">
    <source>
        <dbReference type="Proteomes" id="UP000683511"/>
    </source>
</evidence>
<dbReference type="Gene3D" id="3.20.20.150">
    <property type="entry name" value="Divalent-metal-dependent TIM barrel enzymes"/>
    <property type="match status" value="1"/>
</dbReference>
<gene>
    <name evidence="3" type="ORF">B6N60_04742</name>
</gene>
<keyword evidence="1" id="KW-0227">DNA damage</keyword>
<sequence length="134" mass="15301">MTITPLAPLKQQHQPNTIPHLGLVCITFDQQVRFKTMTRTRYLKLSLSERENALRGLYRLNLDSLHKALSFCAQNQIGLYRMSSALFPLSDMDDGIGANILEEMSNDLAQIGRKASDLNIRHLRKQGNPYHDCF</sequence>
<dbReference type="Proteomes" id="UP000683511">
    <property type="component" value="Chromosome"/>
</dbReference>
<dbReference type="KEGG" id="rsin:B6N60_04742"/>
<dbReference type="EMBL" id="CP021056">
    <property type="protein sequence ID" value="QXE26015.1"/>
    <property type="molecule type" value="Genomic_DNA"/>
</dbReference>
<keyword evidence="2" id="KW-0234">DNA repair</keyword>
<evidence type="ECO:0000256" key="1">
    <source>
        <dbReference type="ARBA" id="ARBA00022763"/>
    </source>
</evidence>
<dbReference type="AlphaFoldDB" id="A0A975TCP1"/>
<accession>A0A975TCP1</accession>
<name>A0A975TCP1_9NOST</name>
<dbReference type="PANTHER" id="PTHR31290:SF5">
    <property type="entry name" value="UV-DAMAGE ENDONUCLEASE"/>
    <property type="match status" value="1"/>
</dbReference>
<evidence type="ECO:0000256" key="2">
    <source>
        <dbReference type="ARBA" id="ARBA00023204"/>
    </source>
</evidence>
<keyword evidence="4" id="KW-1185">Reference proteome</keyword>
<organism evidence="3 4">
    <name type="scientific">Richelia sinica FACHB-800</name>
    <dbReference type="NCBI Taxonomy" id="1357546"/>
    <lineage>
        <taxon>Bacteria</taxon>
        <taxon>Bacillati</taxon>
        <taxon>Cyanobacteriota</taxon>
        <taxon>Cyanophyceae</taxon>
        <taxon>Nostocales</taxon>
        <taxon>Nostocaceae</taxon>
        <taxon>Richelia</taxon>
    </lineage>
</organism>
<reference evidence="3" key="1">
    <citation type="submission" date="2017-04" db="EMBL/GenBank/DDBJ databases">
        <title>Genome deletions in a multicellular cyanobacterial endosymbiont for morphological adaptation in marine diatoms.</title>
        <authorList>
            <person name="Wang Y."/>
            <person name="Gao H."/>
            <person name="Li R."/>
            <person name="Xu X."/>
        </authorList>
    </citation>
    <scope>NUCLEOTIDE SEQUENCE</scope>
    <source>
        <strain evidence="3">FACHB 800</strain>
    </source>
</reference>
<dbReference type="GO" id="GO:0009411">
    <property type="term" value="P:response to UV"/>
    <property type="evidence" value="ECO:0007669"/>
    <property type="project" value="InterPro"/>
</dbReference>
<dbReference type="GO" id="GO:0006289">
    <property type="term" value="P:nucleotide-excision repair"/>
    <property type="evidence" value="ECO:0007669"/>
    <property type="project" value="InterPro"/>
</dbReference>
<dbReference type="PANTHER" id="PTHR31290">
    <property type="entry name" value="UV-DAMAGE ENDONUCLEASE"/>
    <property type="match status" value="1"/>
</dbReference>
<protein>
    <submittedName>
        <fullName evidence="3">UV-endonuclease UvdE</fullName>
    </submittedName>
</protein>
<evidence type="ECO:0000313" key="3">
    <source>
        <dbReference type="EMBL" id="QXE26015.1"/>
    </source>
</evidence>
<proteinExistence type="predicted"/>
<dbReference type="Pfam" id="PF03851">
    <property type="entry name" value="UvdE"/>
    <property type="match status" value="1"/>
</dbReference>